<dbReference type="InterPro" id="IPR023054">
    <property type="entry name" value="Sporulation_regulator_WhiA_C"/>
</dbReference>
<comment type="caution">
    <text evidence="2">The sequence shown here is derived from an EMBL/GenBank/DDBJ whole genome shotgun (WGS) entry which is preliminary data.</text>
</comment>
<dbReference type="Proteomes" id="UP000478636">
    <property type="component" value="Unassembled WGS sequence"/>
</dbReference>
<organism evidence="2 3">
    <name type="scientific">Leuconostoc lactis</name>
    <dbReference type="NCBI Taxonomy" id="1246"/>
    <lineage>
        <taxon>Bacteria</taxon>
        <taxon>Bacillati</taxon>
        <taxon>Bacillota</taxon>
        <taxon>Bacilli</taxon>
        <taxon>Lactobacillales</taxon>
        <taxon>Lactobacillaceae</taxon>
        <taxon>Leuconostoc</taxon>
    </lineage>
</organism>
<dbReference type="Pfam" id="PF02650">
    <property type="entry name" value="HTH_WhiA"/>
    <property type="match status" value="1"/>
</dbReference>
<reference evidence="2 3" key="1">
    <citation type="submission" date="2019-12" db="EMBL/GenBank/DDBJ databases">
        <title>Complete genome sequence of Leuconostoc lactis strain AVN1 provides insights into metabolic potential.</title>
        <authorList>
            <person name="Besrour N."/>
            <person name="Najjari A."/>
            <person name="Fhoula I."/>
            <person name="Jaballah S."/>
            <person name="Klibi N."/>
            <person name="Ouzari H.I."/>
        </authorList>
    </citation>
    <scope>NUCLEOTIDE SEQUENCE [LARGE SCALE GENOMIC DNA]</scope>
    <source>
        <strain evidence="2 3">AVN1</strain>
    </source>
</reference>
<evidence type="ECO:0000313" key="2">
    <source>
        <dbReference type="EMBL" id="MWN20703.1"/>
    </source>
</evidence>
<protein>
    <recommendedName>
        <fullName evidence="1">Sporulation regulator WhiA C-terminal domain-containing protein</fullName>
    </recommendedName>
</protein>
<proteinExistence type="predicted"/>
<evidence type="ECO:0000259" key="1">
    <source>
        <dbReference type="Pfam" id="PF02650"/>
    </source>
</evidence>
<evidence type="ECO:0000313" key="3">
    <source>
        <dbReference type="Proteomes" id="UP000478636"/>
    </source>
</evidence>
<accession>A0A6L7AB20</accession>
<gene>
    <name evidence="2" type="ORF">GQS40_02880</name>
</gene>
<sequence length="82" mass="9391">MWPGVIEQTANGRESYDLPSRLLKDRIVLVQGESRLEHPDASLAELGDYLEISKSGANHRMRKLKELEQMIKDEIPFDLAKL</sequence>
<name>A0A6L7AB20_LEULA</name>
<dbReference type="AlphaFoldDB" id="A0A6L7AB20"/>
<dbReference type="Gene3D" id="3.90.226.10">
    <property type="entry name" value="2-enoyl-CoA Hydratase, Chain A, domain 1"/>
    <property type="match status" value="1"/>
</dbReference>
<dbReference type="EMBL" id="WSZI01000011">
    <property type="protein sequence ID" value="MWN20703.1"/>
    <property type="molecule type" value="Genomic_DNA"/>
</dbReference>
<feature type="domain" description="Sporulation regulator WhiA C-terminal" evidence="1">
    <location>
        <begin position="33"/>
        <end position="67"/>
    </location>
</feature>